<dbReference type="InterPro" id="IPR044492">
    <property type="entry name" value="P_typ_ATPase_HD_dom"/>
</dbReference>
<dbReference type="Gene3D" id="2.70.150.10">
    <property type="entry name" value="Calcium-transporting ATPase, cytoplasmic transduction domain A"/>
    <property type="match status" value="1"/>
</dbReference>
<evidence type="ECO:0000256" key="10">
    <source>
        <dbReference type="RuleBase" id="RU362081"/>
    </source>
</evidence>
<feature type="transmembrane region" description="Helical" evidence="10">
    <location>
        <begin position="106"/>
        <end position="126"/>
    </location>
</feature>
<sequence>MYYANVSNNKFVLPGRARIKIQGLKGNQAYAEKIHQHLSNIAGVYQVTANPYTGNILIYFDDKGLDVLTLEQLIHAAKDMDYNQSHSLTTELSYALREKDEFRTGLRKVVICGSILAGIMVKQLFLGRSPLAANYGIFSVAAVTTIVTGYPLMKKGVETMKRKGLMNCDLLLSASAFTCIVLRESTLSLFIITMTYLSETIVQYFDVQSKKLLVELLRHRSGSVYRIEGDQRIRTSYEEIQPGDRIALMTGDFIPVDGNVITGSGALSHAILTGESAPHYVHMGDRVYSGTTLEDGELEIRVQNVGNTTEYRKILNLVNESWKEKLEFEDSVDQYYHKLMPFATLASLTGFIFTRNPMILLSVLLVACPKPAYGATPMALRTAMMNAYANGIFVKRAQSLEKVSKIDRVIFDKTGTLTTGKPQIKDIIRIGESTEERILTLAASCEKNNHHPVARALKMEAERRRLELLELSNGNYKIGKGVSGKVDGKELVVGNKEMMLDHHIRITDFKAKEKRLKQSGQSPLYIAYDQKIIGLIGIQDSLRRDARSSIDGIREIGIHDIEIISGDAREIVNHVALEIEADFYRGNMLPQDKIERITRLKEMGKAVAMIGDGINDCPAFSQADVSIALVDGTNHDAANCADIVVTNGALDSIPSLMDLSKYTMGNIYQSHILSIGLNGLGIILALTNVIGPFGASLYKDIHSLIILLNGMRPIKYKMNYIDR</sequence>
<accession>A0A841KVH5</accession>
<dbReference type="GO" id="GO:0046872">
    <property type="term" value="F:metal ion binding"/>
    <property type="evidence" value="ECO:0007669"/>
    <property type="project" value="UniProtKB-KW"/>
</dbReference>
<dbReference type="SFLD" id="SFLDS00003">
    <property type="entry name" value="Haloacid_Dehalogenase"/>
    <property type="match status" value="1"/>
</dbReference>
<dbReference type="EMBL" id="JACHEN010000026">
    <property type="protein sequence ID" value="MBB6217654.1"/>
    <property type="molecule type" value="Genomic_DNA"/>
</dbReference>
<name>A0A841KVH5_9FIRM</name>
<dbReference type="Gene3D" id="3.40.50.1000">
    <property type="entry name" value="HAD superfamily/HAD-like"/>
    <property type="match status" value="1"/>
</dbReference>
<dbReference type="PRINTS" id="PR00119">
    <property type="entry name" value="CATATPASE"/>
</dbReference>
<evidence type="ECO:0000256" key="1">
    <source>
        <dbReference type="ARBA" id="ARBA00004141"/>
    </source>
</evidence>
<dbReference type="EC" id="7.2.2.21" evidence="8"/>
<evidence type="ECO:0000256" key="6">
    <source>
        <dbReference type="ARBA" id="ARBA00022989"/>
    </source>
</evidence>
<keyword evidence="10" id="KW-1003">Cell membrane</keyword>
<evidence type="ECO:0000256" key="9">
    <source>
        <dbReference type="ARBA" id="ARBA00049338"/>
    </source>
</evidence>
<evidence type="ECO:0000313" key="13">
    <source>
        <dbReference type="Proteomes" id="UP000579281"/>
    </source>
</evidence>
<evidence type="ECO:0000256" key="7">
    <source>
        <dbReference type="ARBA" id="ARBA00023136"/>
    </source>
</evidence>
<feature type="transmembrane region" description="Helical" evidence="10">
    <location>
        <begin position="132"/>
        <end position="152"/>
    </location>
</feature>
<dbReference type="Pfam" id="PF00702">
    <property type="entry name" value="Hydrolase"/>
    <property type="match status" value="1"/>
</dbReference>
<dbReference type="NCBIfam" id="TIGR01525">
    <property type="entry name" value="ATPase-IB_hvy"/>
    <property type="match status" value="1"/>
</dbReference>
<dbReference type="Proteomes" id="UP000579281">
    <property type="component" value="Unassembled WGS sequence"/>
</dbReference>
<dbReference type="InterPro" id="IPR018303">
    <property type="entry name" value="ATPase_P-typ_P_site"/>
</dbReference>
<dbReference type="PROSITE" id="PS00154">
    <property type="entry name" value="ATPASE_E1_E2"/>
    <property type="match status" value="1"/>
</dbReference>
<dbReference type="InterPro" id="IPR036412">
    <property type="entry name" value="HAD-like_sf"/>
</dbReference>
<evidence type="ECO:0000256" key="2">
    <source>
        <dbReference type="ARBA" id="ARBA00006024"/>
    </source>
</evidence>
<dbReference type="GO" id="GO:0008551">
    <property type="term" value="F:P-type cadmium transporter activity"/>
    <property type="evidence" value="ECO:0007669"/>
    <property type="project" value="UniProtKB-EC"/>
</dbReference>
<keyword evidence="5" id="KW-1278">Translocase</keyword>
<feature type="domain" description="P-type ATPase A" evidence="11">
    <location>
        <begin position="223"/>
        <end position="318"/>
    </location>
</feature>
<dbReference type="GO" id="GO:0016887">
    <property type="term" value="F:ATP hydrolysis activity"/>
    <property type="evidence" value="ECO:0007669"/>
    <property type="project" value="InterPro"/>
</dbReference>
<keyword evidence="10" id="KW-0547">Nucleotide-binding</keyword>
<keyword evidence="7 10" id="KW-0472">Membrane</keyword>
<keyword evidence="10" id="KW-0479">Metal-binding</keyword>
<evidence type="ECO:0000259" key="11">
    <source>
        <dbReference type="Pfam" id="PF00122"/>
    </source>
</evidence>
<comment type="caution">
    <text evidence="10">Lacks conserved residue(s) required for the propagation of feature annotation.</text>
</comment>
<dbReference type="SUPFAM" id="SSF81653">
    <property type="entry name" value="Calcium ATPase, transduction domain A"/>
    <property type="match status" value="1"/>
</dbReference>
<dbReference type="NCBIfam" id="TIGR01512">
    <property type="entry name" value="ATPase-IB2_Cd"/>
    <property type="match status" value="1"/>
</dbReference>
<comment type="caution">
    <text evidence="12">The sequence shown here is derived from an EMBL/GenBank/DDBJ whole genome shotgun (WGS) entry which is preliminary data.</text>
</comment>
<dbReference type="PANTHER" id="PTHR48085:SF5">
    <property type="entry name" value="CADMIUM_ZINC-TRANSPORTING ATPASE HMA4-RELATED"/>
    <property type="match status" value="1"/>
</dbReference>
<gene>
    <name evidence="12" type="ORF">HNQ80_003777</name>
</gene>
<comment type="similarity">
    <text evidence="2 10">Belongs to the cation transport ATPase (P-type) (TC 3.A.3) family. Type IB subfamily.</text>
</comment>
<dbReference type="InterPro" id="IPR008250">
    <property type="entry name" value="ATPase_P-typ_transduc_dom_A_sf"/>
</dbReference>
<evidence type="ECO:0000256" key="3">
    <source>
        <dbReference type="ARBA" id="ARBA00022539"/>
    </source>
</evidence>
<dbReference type="RefSeq" id="WP_184312145.1">
    <property type="nucleotide sequence ID" value="NZ_JACHEN010000026.1"/>
</dbReference>
<evidence type="ECO:0000256" key="8">
    <source>
        <dbReference type="ARBA" id="ARBA00039103"/>
    </source>
</evidence>
<comment type="subcellular location">
    <subcellularLocation>
        <location evidence="10">Cell membrane</location>
    </subcellularLocation>
    <subcellularLocation>
        <location evidence="1">Membrane</location>
        <topology evidence="1">Multi-pass membrane protein</topology>
    </subcellularLocation>
</comment>
<dbReference type="Gene3D" id="3.40.1110.10">
    <property type="entry name" value="Calcium-transporting ATPase, cytoplasmic domain N"/>
    <property type="match status" value="1"/>
</dbReference>
<dbReference type="SFLD" id="SFLDF00027">
    <property type="entry name" value="p-type_atpase"/>
    <property type="match status" value="1"/>
</dbReference>
<organism evidence="12 13">
    <name type="scientific">Anaerosolibacter carboniphilus</name>
    <dbReference type="NCBI Taxonomy" id="1417629"/>
    <lineage>
        <taxon>Bacteria</taxon>
        <taxon>Bacillati</taxon>
        <taxon>Bacillota</taxon>
        <taxon>Clostridia</taxon>
        <taxon>Peptostreptococcales</taxon>
        <taxon>Thermotaleaceae</taxon>
        <taxon>Anaerosolibacter</taxon>
    </lineage>
</organism>
<dbReference type="GO" id="GO:0005886">
    <property type="term" value="C:plasma membrane"/>
    <property type="evidence" value="ECO:0007669"/>
    <property type="project" value="UniProtKB-SubCell"/>
</dbReference>
<keyword evidence="6 10" id="KW-1133">Transmembrane helix</keyword>
<reference evidence="12 13" key="1">
    <citation type="submission" date="2020-08" db="EMBL/GenBank/DDBJ databases">
        <title>Genomic Encyclopedia of Type Strains, Phase IV (KMG-IV): sequencing the most valuable type-strain genomes for metagenomic binning, comparative biology and taxonomic classification.</title>
        <authorList>
            <person name="Goeker M."/>
        </authorList>
    </citation>
    <scope>NUCLEOTIDE SEQUENCE [LARGE SCALE GENOMIC DNA]</scope>
    <source>
        <strain evidence="12 13">DSM 103526</strain>
    </source>
</reference>
<dbReference type="InterPro" id="IPR059000">
    <property type="entry name" value="ATPase_P-type_domA"/>
</dbReference>
<evidence type="ECO:0000256" key="5">
    <source>
        <dbReference type="ARBA" id="ARBA00022967"/>
    </source>
</evidence>
<keyword evidence="10" id="KW-0067">ATP-binding</keyword>
<dbReference type="InterPro" id="IPR001757">
    <property type="entry name" value="P_typ_ATPase"/>
</dbReference>
<dbReference type="PANTHER" id="PTHR48085">
    <property type="entry name" value="CADMIUM/ZINC-TRANSPORTING ATPASE HMA2-RELATED"/>
    <property type="match status" value="1"/>
</dbReference>
<proteinExistence type="inferred from homology"/>
<keyword evidence="13" id="KW-1185">Reference proteome</keyword>
<keyword evidence="3" id="KW-0104">Cadmium</keyword>
<evidence type="ECO:0000313" key="12">
    <source>
        <dbReference type="EMBL" id="MBB6217654.1"/>
    </source>
</evidence>
<dbReference type="AlphaFoldDB" id="A0A841KVH5"/>
<comment type="catalytic activity">
    <reaction evidence="9">
        <text>Cd(2+)(in) + ATP + H2O = Cd(2+)(out) + ADP + phosphate + H(+)</text>
        <dbReference type="Rhea" id="RHEA:12132"/>
        <dbReference type="ChEBI" id="CHEBI:15377"/>
        <dbReference type="ChEBI" id="CHEBI:15378"/>
        <dbReference type="ChEBI" id="CHEBI:30616"/>
        <dbReference type="ChEBI" id="CHEBI:43474"/>
        <dbReference type="ChEBI" id="CHEBI:48775"/>
        <dbReference type="ChEBI" id="CHEBI:456216"/>
        <dbReference type="EC" id="7.2.2.21"/>
    </reaction>
</comment>
<dbReference type="GO" id="GO:0005524">
    <property type="term" value="F:ATP binding"/>
    <property type="evidence" value="ECO:0007669"/>
    <property type="project" value="UniProtKB-UniRule"/>
</dbReference>
<dbReference type="NCBIfam" id="TIGR01494">
    <property type="entry name" value="ATPase_P-type"/>
    <property type="match status" value="1"/>
</dbReference>
<dbReference type="InterPro" id="IPR023214">
    <property type="entry name" value="HAD_sf"/>
</dbReference>
<keyword evidence="4 10" id="KW-0812">Transmembrane</keyword>
<dbReference type="InterPro" id="IPR023299">
    <property type="entry name" value="ATPase_P-typ_cyto_dom_N"/>
</dbReference>
<dbReference type="SFLD" id="SFLDG00002">
    <property type="entry name" value="C1.7:_P-type_atpase_like"/>
    <property type="match status" value="1"/>
</dbReference>
<dbReference type="InterPro" id="IPR051014">
    <property type="entry name" value="Cation_Transport_ATPase_IB"/>
</dbReference>
<dbReference type="InterPro" id="IPR027256">
    <property type="entry name" value="P-typ_ATPase_IB"/>
</dbReference>
<evidence type="ECO:0000256" key="4">
    <source>
        <dbReference type="ARBA" id="ARBA00022692"/>
    </source>
</evidence>
<dbReference type="SUPFAM" id="SSF56784">
    <property type="entry name" value="HAD-like"/>
    <property type="match status" value="1"/>
</dbReference>
<dbReference type="Pfam" id="PF00122">
    <property type="entry name" value="E1-E2_ATPase"/>
    <property type="match status" value="1"/>
</dbReference>
<protein>
    <recommendedName>
        <fullName evidence="8">Cd(2+)-exporting ATPase</fullName>
        <ecNumber evidence="8">7.2.2.21</ecNumber>
    </recommendedName>
</protein>
<dbReference type="Pfam" id="PF19991">
    <property type="entry name" value="HMA_2"/>
    <property type="match status" value="1"/>
</dbReference>